<organism evidence="1 3">
    <name type="scientific">Enterocloster clostridioformis</name>
    <dbReference type="NCBI Taxonomy" id="1531"/>
    <lineage>
        <taxon>Bacteria</taxon>
        <taxon>Bacillati</taxon>
        <taxon>Bacillota</taxon>
        <taxon>Clostridia</taxon>
        <taxon>Lachnospirales</taxon>
        <taxon>Lachnospiraceae</taxon>
        <taxon>Enterocloster</taxon>
    </lineage>
</organism>
<dbReference type="EMBL" id="UAVW01000009">
    <property type="protein sequence ID" value="SQB10808.1"/>
    <property type="molecule type" value="Genomic_DNA"/>
</dbReference>
<reference evidence="1 3" key="1">
    <citation type="submission" date="2015-09" db="EMBL/GenBank/DDBJ databases">
        <authorList>
            <consortium name="Pathogen Informatics"/>
        </authorList>
    </citation>
    <scope>NUCLEOTIDE SEQUENCE [LARGE SCALE GENOMIC DNA]</scope>
    <source>
        <strain evidence="1 3">2789STDY5834865</strain>
    </source>
</reference>
<dbReference type="Proteomes" id="UP000095512">
    <property type="component" value="Unassembled WGS sequence"/>
</dbReference>
<keyword evidence="4" id="KW-1185">Reference proteome</keyword>
<evidence type="ECO:0000313" key="1">
    <source>
        <dbReference type="EMBL" id="CUN85182.1"/>
    </source>
</evidence>
<dbReference type="AlphaFoldDB" id="A0A174A956"/>
<gene>
    <name evidence="1" type="ORF">ERS852480_00015</name>
    <name evidence="2" type="ORF">NCTC11224_02148</name>
</gene>
<reference evidence="2 4" key="2">
    <citation type="submission" date="2018-06" db="EMBL/GenBank/DDBJ databases">
        <authorList>
            <consortium name="Pathogen Informatics"/>
            <person name="Doyle S."/>
        </authorList>
    </citation>
    <scope>NUCLEOTIDE SEQUENCE [LARGE SCALE GENOMIC DNA]</scope>
    <source>
        <strain evidence="2 4">NCTC11224</strain>
    </source>
</reference>
<evidence type="ECO:0000313" key="4">
    <source>
        <dbReference type="Proteomes" id="UP000251853"/>
    </source>
</evidence>
<proteinExistence type="predicted"/>
<accession>A0A174A956</accession>
<evidence type="ECO:0000313" key="2">
    <source>
        <dbReference type="EMBL" id="SQB10808.1"/>
    </source>
</evidence>
<dbReference type="RefSeq" id="WP_022202849.1">
    <property type="nucleotide sequence ID" value="NZ_CZAB01000001.1"/>
</dbReference>
<protein>
    <submittedName>
        <fullName evidence="1">Uncharacterized protein</fullName>
    </submittedName>
</protein>
<sequence>MTCPFLVYFFKNMEQKFLSPNGKFQPYRELSLFLDYSWWGTAVLKIEFSLWLSFYPAGNAASKKQKLYNLMAVMLEMNRMD</sequence>
<evidence type="ECO:0000313" key="3">
    <source>
        <dbReference type="Proteomes" id="UP000095512"/>
    </source>
</evidence>
<dbReference type="EMBL" id="CZAB01000001">
    <property type="protein sequence ID" value="CUN85182.1"/>
    <property type="molecule type" value="Genomic_DNA"/>
</dbReference>
<name>A0A174A956_9FIRM</name>
<dbReference type="Proteomes" id="UP000251853">
    <property type="component" value="Unassembled WGS sequence"/>
</dbReference>